<dbReference type="RefSeq" id="WP_378266425.1">
    <property type="nucleotide sequence ID" value="NZ_JBHUKR010000007.1"/>
</dbReference>
<evidence type="ECO:0000313" key="2">
    <source>
        <dbReference type="Proteomes" id="UP001597417"/>
    </source>
</evidence>
<dbReference type="EMBL" id="JBHUKR010000007">
    <property type="protein sequence ID" value="MFD2418491.1"/>
    <property type="molecule type" value="Genomic_DNA"/>
</dbReference>
<organism evidence="1 2">
    <name type="scientific">Amycolatopsis pigmentata</name>
    <dbReference type="NCBI Taxonomy" id="450801"/>
    <lineage>
        <taxon>Bacteria</taxon>
        <taxon>Bacillati</taxon>
        <taxon>Actinomycetota</taxon>
        <taxon>Actinomycetes</taxon>
        <taxon>Pseudonocardiales</taxon>
        <taxon>Pseudonocardiaceae</taxon>
        <taxon>Amycolatopsis</taxon>
    </lineage>
</organism>
<keyword evidence="2" id="KW-1185">Reference proteome</keyword>
<dbReference type="InterPro" id="IPR036388">
    <property type="entry name" value="WH-like_DNA-bd_sf"/>
</dbReference>
<dbReference type="Proteomes" id="UP001597417">
    <property type="component" value="Unassembled WGS sequence"/>
</dbReference>
<evidence type="ECO:0000313" key="1">
    <source>
        <dbReference type="EMBL" id="MFD2418491.1"/>
    </source>
</evidence>
<comment type="caution">
    <text evidence="1">The sequence shown here is derived from an EMBL/GenBank/DDBJ whole genome shotgun (WGS) entry which is preliminary data.</text>
</comment>
<dbReference type="Gene3D" id="1.10.10.10">
    <property type="entry name" value="Winged helix-like DNA-binding domain superfamily/Winged helix DNA-binding domain"/>
    <property type="match status" value="1"/>
</dbReference>
<sequence length="169" mass="17693">MAGVLRAPDEASGFECADGVRDVPGVHLMSAERALPTVIGPTENALRALLAKTLSTTAIADYEAWVTLNIVSRAAGDGADAGSRRSAVADGLRQPVTAGNDVIARLRTTKLLDEDGTLTDRGAAELAAARVAVRDVTSALVAGISDVDQETTRQVLDRIRHNAENHLRG</sequence>
<evidence type="ECO:0008006" key="3">
    <source>
        <dbReference type="Google" id="ProtNLM"/>
    </source>
</evidence>
<protein>
    <recommendedName>
        <fullName evidence="3">MarR family transcriptional regulator</fullName>
    </recommendedName>
</protein>
<accession>A0ABW5G0N0</accession>
<gene>
    <name evidence="1" type="ORF">ACFSXZ_19380</name>
</gene>
<name>A0ABW5G0N0_9PSEU</name>
<proteinExistence type="predicted"/>
<reference evidence="2" key="1">
    <citation type="journal article" date="2019" name="Int. J. Syst. Evol. Microbiol.">
        <title>The Global Catalogue of Microorganisms (GCM) 10K type strain sequencing project: providing services to taxonomists for standard genome sequencing and annotation.</title>
        <authorList>
            <consortium name="The Broad Institute Genomics Platform"/>
            <consortium name="The Broad Institute Genome Sequencing Center for Infectious Disease"/>
            <person name="Wu L."/>
            <person name="Ma J."/>
        </authorList>
    </citation>
    <scope>NUCLEOTIDE SEQUENCE [LARGE SCALE GENOMIC DNA]</scope>
    <source>
        <strain evidence="2">CGMCC 4.7645</strain>
    </source>
</reference>